<dbReference type="Pfam" id="PF00866">
    <property type="entry name" value="Ring_hydroxyl_B"/>
    <property type="match status" value="1"/>
</dbReference>
<proteinExistence type="predicted"/>
<evidence type="ECO:0000256" key="1">
    <source>
        <dbReference type="ARBA" id="ARBA00023002"/>
    </source>
</evidence>
<gene>
    <name evidence="2" type="ORF">METZ01_LOCUS163945</name>
</gene>
<keyword evidence="1" id="KW-0560">Oxidoreductase</keyword>
<dbReference type="InterPro" id="IPR032710">
    <property type="entry name" value="NTF2-like_dom_sf"/>
</dbReference>
<evidence type="ECO:0000313" key="2">
    <source>
        <dbReference type="EMBL" id="SVB11091.1"/>
    </source>
</evidence>
<dbReference type="PANTHER" id="PTHR41534:SF1">
    <property type="entry name" value="BLR3401 PROTEIN"/>
    <property type="match status" value="1"/>
</dbReference>
<name>A0A382BC19_9ZZZZ</name>
<dbReference type="GO" id="GO:0019380">
    <property type="term" value="P:3-phenylpropionate catabolic process"/>
    <property type="evidence" value="ECO:0007669"/>
    <property type="project" value="TreeGrafter"/>
</dbReference>
<dbReference type="Gene3D" id="3.10.450.50">
    <property type="match status" value="1"/>
</dbReference>
<dbReference type="InterPro" id="IPR000391">
    <property type="entry name" value="Rng_hydr_dOase-bsu"/>
</dbReference>
<dbReference type="SUPFAM" id="SSF54427">
    <property type="entry name" value="NTF2-like"/>
    <property type="match status" value="1"/>
</dbReference>
<dbReference type="PANTHER" id="PTHR41534">
    <property type="entry name" value="BLR3401 PROTEIN"/>
    <property type="match status" value="1"/>
</dbReference>
<dbReference type="AlphaFoldDB" id="A0A382BC19"/>
<dbReference type="EMBL" id="UINC01029037">
    <property type="protein sequence ID" value="SVB11091.1"/>
    <property type="molecule type" value="Genomic_DNA"/>
</dbReference>
<organism evidence="2">
    <name type="scientific">marine metagenome</name>
    <dbReference type="NCBI Taxonomy" id="408172"/>
    <lineage>
        <taxon>unclassified sequences</taxon>
        <taxon>metagenomes</taxon>
        <taxon>ecological metagenomes</taxon>
    </lineage>
</organism>
<reference evidence="2" key="1">
    <citation type="submission" date="2018-05" db="EMBL/GenBank/DDBJ databases">
        <authorList>
            <person name="Lanie J.A."/>
            <person name="Ng W.-L."/>
            <person name="Kazmierczak K.M."/>
            <person name="Andrzejewski T.M."/>
            <person name="Davidsen T.M."/>
            <person name="Wayne K.J."/>
            <person name="Tettelin H."/>
            <person name="Glass J.I."/>
            <person name="Rusch D."/>
            <person name="Podicherti R."/>
            <person name="Tsui H.-C.T."/>
            <person name="Winkler M.E."/>
        </authorList>
    </citation>
    <scope>NUCLEOTIDE SEQUENCE</scope>
</reference>
<protein>
    <submittedName>
        <fullName evidence="2">Uncharacterized protein</fullName>
    </submittedName>
</protein>
<dbReference type="GO" id="GO:0016491">
    <property type="term" value="F:oxidoreductase activity"/>
    <property type="evidence" value="ECO:0007669"/>
    <property type="project" value="UniProtKB-KW"/>
</dbReference>
<sequence length="133" mass="15597">MDLFTADGHYWMPATPEQNEGEGQPNIFYEDHYLMRVRIGRINHPNAWSQSPPNRTGHVVSNVIVESEDAATGDLIVRSKFHVVEYRNDEQRYFAGKYRHDLASTPRGYRIRLQRVDIVNVEGPFDYVLQYWI</sequence>
<accession>A0A382BC19</accession>